<evidence type="ECO:0000313" key="3">
    <source>
        <dbReference type="RefSeq" id="XP_030876551.1"/>
    </source>
</evidence>
<keyword evidence="2" id="KW-1185">Reference proteome</keyword>
<feature type="compositionally biased region" description="Basic residues" evidence="1">
    <location>
        <begin position="189"/>
        <end position="205"/>
    </location>
</feature>
<name>A0A7F8Q7N1_LEPWE</name>
<feature type="region of interest" description="Disordered" evidence="1">
    <location>
        <begin position="169"/>
        <end position="239"/>
    </location>
</feature>
<evidence type="ECO:0000256" key="1">
    <source>
        <dbReference type="SAM" id="MobiDB-lite"/>
    </source>
</evidence>
<feature type="compositionally biased region" description="Basic residues" evidence="1">
    <location>
        <begin position="35"/>
        <end position="59"/>
    </location>
</feature>
<feature type="region of interest" description="Disordered" evidence="1">
    <location>
        <begin position="82"/>
        <end position="125"/>
    </location>
</feature>
<organism evidence="2 3">
    <name type="scientific">Leptonychotes weddellii</name>
    <name type="common">Weddell seal</name>
    <name type="synonym">Otaria weddellii</name>
    <dbReference type="NCBI Taxonomy" id="9713"/>
    <lineage>
        <taxon>Eukaryota</taxon>
        <taxon>Metazoa</taxon>
        <taxon>Chordata</taxon>
        <taxon>Craniata</taxon>
        <taxon>Vertebrata</taxon>
        <taxon>Euteleostomi</taxon>
        <taxon>Mammalia</taxon>
        <taxon>Eutheria</taxon>
        <taxon>Laurasiatheria</taxon>
        <taxon>Carnivora</taxon>
        <taxon>Caniformia</taxon>
        <taxon>Pinnipedia</taxon>
        <taxon>Phocidae</taxon>
        <taxon>Monachinae</taxon>
        <taxon>Lobodontini</taxon>
        <taxon>Leptonychotes</taxon>
    </lineage>
</organism>
<protein>
    <submittedName>
        <fullName evidence="3">Uncharacterized protein LOC115937820</fullName>
    </submittedName>
</protein>
<accession>A0A7F8Q7N1</accession>
<reference evidence="3" key="1">
    <citation type="submission" date="2025-08" db="UniProtKB">
        <authorList>
            <consortium name="RefSeq"/>
        </authorList>
    </citation>
    <scope>IDENTIFICATION</scope>
    <source>
        <tissue evidence="3">Liver</tissue>
    </source>
</reference>
<feature type="region of interest" description="Disordered" evidence="1">
    <location>
        <begin position="23"/>
        <end position="67"/>
    </location>
</feature>
<evidence type="ECO:0000313" key="2">
    <source>
        <dbReference type="Proteomes" id="UP000245341"/>
    </source>
</evidence>
<sequence length="239" mass="25650">MTPPPPTHYSWVLNLIWGAKSCTDTTLGAHDGRDAKRRAPRSTRTSWRRRGPRGKRPRPGHQQDPRDAPVFLSAVTFSSSTGYCAPRAAGRPERAQRGPGDYGAGARATPHRARPGTPAPGETGVACGGPALYFLLPATPDPPPPRPPRTPHLLAPVTTTTFRMVSLPTAEPRRGPATASGAEESSHPTRPRRRRCPIRARRGPRSPRVIDSALGPPIAARRALPEPGPGWGETTGLKE</sequence>
<dbReference type="RefSeq" id="XP_030876551.1">
    <property type="nucleotide sequence ID" value="XM_031020691.1"/>
</dbReference>
<dbReference type="KEGG" id="lww:115937820"/>
<dbReference type="AlphaFoldDB" id="A0A7F8Q7N1"/>
<dbReference type="GeneID" id="115937820"/>
<dbReference type="Proteomes" id="UP000245341">
    <property type="component" value="Unplaced"/>
</dbReference>
<proteinExistence type="predicted"/>
<gene>
    <name evidence="3" type="primary">LOC115937820</name>
</gene>